<dbReference type="Proteomes" id="UP001596392">
    <property type="component" value="Unassembled WGS sequence"/>
</dbReference>
<gene>
    <name evidence="1" type="ORF">ACFQO7_26465</name>
</gene>
<proteinExistence type="predicted"/>
<accession>A0ABW2H4W6</accession>
<comment type="caution">
    <text evidence="1">The sequence shown here is derived from an EMBL/GenBank/DDBJ whole genome shotgun (WGS) entry which is preliminary data.</text>
</comment>
<organism evidence="1 2">
    <name type="scientific">Catellatospora aurea</name>
    <dbReference type="NCBI Taxonomy" id="1337874"/>
    <lineage>
        <taxon>Bacteria</taxon>
        <taxon>Bacillati</taxon>
        <taxon>Actinomycetota</taxon>
        <taxon>Actinomycetes</taxon>
        <taxon>Micromonosporales</taxon>
        <taxon>Micromonosporaceae</taxon>
        <taxon>Catellatospora</taxon>
    </lineage>
</organism>
<evidence type="ECO:0000313" key="2">
    <source>
        <dbReference type="Proteomes" id="UP001596392"/>
    </source>
</evidence>
<dbReference type="EMBL" id="JBHTAC010000033">
    <property type="protein sequence ID" value="MFC7246037.1"/>
    <property type="molecule type" value="Genomic_DNA"/>
</dbReference>
<name>A0ABW2H4W6_9ACTN</name>
<protein>
    <submittedName>
        <fullName evidence="1">Uncharacterized protein</fullName>
    </submittedName>
</protein>
<reference evidence="2" key="1">
    <citation type="journal article" date="2019" name="Int. J. Syst. Evol. Microbiol.">
        <title>The Global Catalogue of Microorganisms (GCM) 10K type strain sequencing project: providing services to taxonomists for standard genome sequencing and annotation.</title>
        <authorList>
            <consortium name="The Broad Institute Genomics Platform"/>
            <consortium name="The Broad Institute Genome Sequencing Center for Infectious Disease"/>
            <person name="Wu L."/>
            <person name="Ma J."/>
        </authorList>
    </citation>
    <scope>NUCLEOTIDE SEQUENCE [LARGE SCALE GENOMIC DNA]</scope>
    <source>
        <strain evidence="2">CGMCC 1.9106</strain>
    </source>
</reference>
<sequence length="80" mass="9094">MRHTHKTWMIEDNIPEVAQCDRLGHQLEGVRGVDSHTTPVMEQAIVDGLQRRWYANGCPAFTLTVNTLAAKQTRRGARHD</sequence>
<evidence type="ECO:0000313" key="1">
    <source>
        <dbReference type="EMBL" id="MFC7246037.1"/>
    </source>
</evidence>
<keyword evidence="2" id="KW-1185">Reference proteome</keyword>